<accession>A0A2A5T4M3</accession>
<dbReference type="Proteomes" id="UP000219020">
    <property type="component" value="Unassembled WGS sequence"/>
</dbReference>
<dbReference type="EMBL" id="NBYY01000011">
    <property type="protein sequence ID" value="PCS23119.1"/>
    <property type="molecule type" value="Genomic_DNA"/>
</dbReference>
<sequence length="43" mass="4849">MPSRGEVDHVVIYDTGLAKVNVKRVNTVRKRKASYLAQTTSCR</sequence>
<reference evidence="2" key="1">
    <citation type="submission" date="2017-04" db="EMBL/GenBank/DDBJ databases">
        <title>Genome evolution of the luminous symbionts of deep sea anglerfish.</title>
        <authorList>
            <person name="Hendry T.A."/>
        </authorList>
    </citation>
    <scope>NUCLEOTIDE SEQUENCE [LARGE SCALE GENOMIC DNA]</scope>
</reference>
<keyword evidence="2" id="KW-1185">Reference proteome</keyword>
<dbReference type="AlphaFoldDB" id="A0A2A5T4M3"/>
<organism evidence="1 2">
    <name type="scientific">Candidatus Enterovibrio escicola</name>
    <dbReference type="NCBI Taxonomy" id="1927127"/>
    <lineage>
        <taxon>Bacteria</taxon>
        <taxon>Pseudomonadati</taxon>
        <taxon>Pseudomonadota</taxon>
        <taxon>Gammaproteobacteria</taxon>
        <taxon>Vibrionales</taxon>
        <taxon>Vibrionaceae</taxon>
        <taxon>Enterovibrio</taxon>
    </lineage>
</organism>
<name>A0A2A5T4M3_9GAMM</name>
<protein>
    <submittedName>
        <fullName evidence="1">Uncharacterized protein</fullName>
    </submittedName>
</protein>
<comment type="caution">
    <text evidence="1">The sequence shown here is derived from an EMBL/GenBank/DDBJ whole genome shotgun (WGS) entry which is preliminary data.</text>
</comment>
<evidence type="ECO:0000313" key="2">
    <source>
        <dbReference type="Proteomes" id="UP000219020"/>
    </source>
</evidence>
<proteinExistence type="predicted"/>
<evidence type="ECO:0000313" key="1">
    <source>
        <dbReference type="EMBL" id="PCS23119.1"/>
    </source>
</evidence>
<gene>
    <name evidence="1" type="ORF">BTN49_1114</name>
</gene>